<evidence type="ECO:0000256" key="5">
    <source>
        <dbReference type="ARBA" id="ARBA00023235"/>
    </source>
</evidence>
<evidence type="ECO:0000256" key="7">
    <source>
        <dbReference type="ARBA" id="ARBA00034808"/>
    </source>
</evidence>
<dbReference type="GO" id="GO:0005524">
    <property type="term" value="F:ATP binding"/>
    <property type="evidence" value="ECO:0007669"/>
    <property type="project" value="UniProtKB-UniRule"/>
</dbReference>
<keyword evidence="11" id="KW-0614">Plasmid</keyword>
<name>A0A1V0PD76_LACLC</name>
<protein>
    <recommendedName>
        <fullName evidence="7">DNA 3'-5' helicase</fullName>
        <ecNumber evidence="7">5.6.2.4</ecNumber>
    </recommendedName>
</protein>
<evidence type="ECO:0000256" key="6">
    <source>
        <dbReference type="ARBA" id="ARBA00034617"/>
    </source>
</evidence>
<dbReference type="AlphaFoldDB" id="A0A1V0PD76"/>
<evidence type="ECO:0000256" key="1">
    <source>
        <dbReference type="ARBA" id="ARBA00022741"/>
    </source>
</evidence>
<sequence>MSSTQEQQKAIEDFEHQYQYIQASAGSGKTYTIIEKVKNAIQKGLKPDEILLFSFSKKATEELNERLISQDIPPVATTFHSFAHRVLSKGKYLERLGFKSGYNIISEFSPQVKDDLEKEMKSAYLLNFSDELLQSLENSLSYDLLLELVKKIVSFELFPIEPFEKFKHYQLIIVDEFQDTTYDEMCILKGLMQKYTQINFVGDEKQALYRFRNEKLTEDDLKTSLIKSQDTLALVAYAFGIEKKEIFTHHLTYNFRSGNEIVNFANQLFSNLHEKAAQEKNAYIKDLQDEKKTFYETVKEVARPGIKIGILMKTNQQVFNTFSEITREAQKEGEKFYINYKVSQQPPTVLSYKKSLLAFFAQEEKNSCTEFLKQKEETIALNIDDLLKKYFELKNILSHGESFEKFTKLYDLNFCQQTIAEMIETIAEAIDLPEELVGIAFIKNYPQHYFIADFLELMKRKSQILKLKEHVENIDEKLNIQLLEQFEEYLLTLPNNKAFSEQIELYFKENKFEMLLENEINTLKQNPQIEISTIHMSKGGEYDIVITNENIKNIERVIRTKEAKETFNDNIYTQYVVITRAKEGLIFI</sequence>
<comment type="catalytic activity">
    <reaction evidence="6">
        <text>Couples ATP hydrolysis with the unwinding of duplex DNA by translocating in the 3'-5' direction.</text>
        <dbReference type="EC" id="5.6.2.4"/>
    </reaction>
</comment>
<dbReference type="EC" id="5.6.2.4" evidence="7"/>
<comment type="catalytic activity">
    <reaction evidence="8">
        <text>ATP + H2O = ADP + phosphate + H(+)</text>
        <dbReference type="Rhea" id="RHEA:13065"/>
        <dbReference type="ChEBI" id="CHEBI:15377"/>
        <dbReference type="ChEBI" id="CHEBI:15378"/>
        <dbReference type="ChEBI" id="CHEBI:30616"/>
        <dbReference type="ChEBI" id="CHEBI:43474"/>
        <dbReference type="ChEBI" id="CHEBI:456216"/>
        <dbReference type="EC" id="5.6.2.4"/>
    </reaction>
</comment>
<keyword evidence="1 9" id="KW-0547">Nucleotide-binding</keyword>
<dbReference type="RefSeq" id="WP_063280804.1">
    <property type="nucleotide sequence ID" value="NZ_CP016746.2"/>
</dbReference>
<evidence type="ECO:0000259" key="10">
    <source>
        <dbReference type="PROSITE" id="PS51198"/>
    </source>
</evidence>
<evidence type="ECO:0000256" key="8">
    <source>
        <dbReference type="ARBA" id="ARBA00048988"/>
    </source>
</evidence>
<evidence type="ECO:0000313" key="11">
    <source>
        <dbReference type="EMBL" id="ARE27217.1"/>
    </source>
</evidence>
<dbReference type="InterPro" id="IPR027417">
    <property type="entry name" value="P-loop_NTPase"/>
</dbReference>
<keyword evidence="2 9" id="KW-0378">Hydrolase</keyword>
<feature type="binding site" evidence="9">
    <location>
        <begin position="23"/>
        <end position="30"/>
    </location>
    <ligand>
        <name>ATP</name>
        <dbReference type="ChEBI" id="CHEBI:30616"/>
    </ligand>
</feature>
<dbReference type="Proteomes" id="UP000191806">
    <property type="component" value="Plasmid pJM1A"/>
</dbReference>
<feature type="domain" description="UvrD-like helicase ATP-binding" evidence="10">
    <location>
        <begin position="2"/>
        <end position="258"/>
    </location>
</feature>
<organism evidence="11 12">
    <name type="scientific">Lactococcus lactis subsp. cremoris</name>
    <name type="common">Streptococcus cremoris</name>
    <dbReference type="NCBI Taxonomy" id="1359"/>
    <lineage>
        <taxon>Bacteria</taxon>
        <taxon>Bacillati</taxon>
        <taxon>Bacillota</taxon>
        <taxon>Bacilli</taxon>
        <taxon>Lactobacillales</taxon>
        <taxon>Streptococcaceae</taxon>
        <taxon>Lactococcus</taxon>
    </lineage>
</organism>
<dbReference type="PROSITE" id="PS51198">
    <property type="entry name" value="UVRD_HELICASE_ATP_BIND"/>
    <property type="match status" value="1"/>
</dbReference>
<dbReference type="Pfam" id="PF00580">
    <property type="entry name" value="UvrD-helicase"/>
    <property type="match status" value="2"/>
</dbReference>
<reference evidence="11 12" key="1">
    <citation type="journal article" date="2017" name="BMC Genomics">
        <title>Comparative and functional genomics of the Lactococcus lactis taxon; insights into evolution and niche adaptation.</title>
        <authorList>
            <person name="Kelleher P."/>
            <person name="Bottacini F."/>
            <person name="Mahony J."/>
            <person name="Kilcawley K.N."/>
            <person name="van Sinderen D."/>
        </authorList>
    </citation>
    <scope>NUCLEOTIDE SEQUENCE [LARGE SCALE GENOMIC DNA]</scope>
    <source>
        <strain evidence="11 12">JM1</strain>
        <plasmid evidence="12">pmpjm1</plasmid>
    </source>
</reference>
<dbReference type="Pfam" id="PF13361">
    <property type="entry name" value="UvrD_C"/>
    <property type="match status" value="1"/>
</dbReference>
<dbReference type="InterPro" id="IPR000212">
    <property type="entry name" value="DNA_helicase_UvrD/REP"/>
</dbReference>
<keyword evidence="3 9" id="KW-0347">Helicase</keyword>
<dbReference type="Gene3D" id="3.40.50.300">
    <property type="entry name" value="P-loop containing nucleotide triphosphate hydrolases"/>
    <property type="match status" value="2"/>
</dbReference>
<proteinExistence type="predicted"/>
<accession>A0A1V0PD76</accession>
<dbReference type="GO" id="GO:0000725">
    <property type="term" value="P:recombinational repair"/>
    <property type="evidence" value="ECO:0007669"/>
    <property type="project" value="TreeGrafter"/>
</dbReference>
<dbReference type="InterPro" id="IPR014016">
    <property type="entry name" value="UvrD-like_ATP-bd"/>
</dbReference>
<evidence type="ECO:0000256" key="4">
    <source>
        <dbReference type="ARBA" id="ARBA00022840"/>
    </source>
</evidence>
<dbReference type="PANTHER" id="PTHR11070:SF2">
    <property type="entry name" value="ATP-DEPENDENT DNA HELICASE SRS2"/>
    <property type="match status" value="1"/>
</dbReference>
<dbReference type="SUPFAM" id="SSF52540">
    <property type="entry name" value="P-loop containing nucleoside triphosphate hydrolases"/>
    <property type="match status" value="1"/>
</dbReference>
<evidence type="ECO:0000256" key="9">
    <source>
        <dbReference type="PROSITE-ProRule" id="PRU00560"/>
    </source>
</evidence>
<evidence type="ECO:0000256" key="2">
    <source>
        <dbReference type="ARBA" id="ARBA00022801"/>
    </source>
</evidence>
<keyword evidence="4 9" id="KW-0067">ATP-binding</keyword>
<dbReference type="GO" id="GO:0016887">
    <property type="term" value="F:ATP hydrolysis activity"/>
    <property type="evidence" value="ECO:0007669"/>
    <property type="project" value="RHEA"/>
</dbReference>
<geneLocation type="plasmid" evidence="12">
    <name>pmpjm1</name>
</geneLocation>
<evidence type="ECO:0000256" key="3">
    <source>
        <dbReference type="ARBA" id="ARBA00022806"/>
    </source>
</evidence>
<dbReference type="EMBL" id="CP016746">
    <property type="protein sequence ID" value="ARE27217.1"/>
    <property type="molecule type" value="Genomic_DNA"/>
</dbReference>
<dbReference type="GO" id="GO:0043138">
    <property type="term" value="F:3'-5' DNA helicase activity"/>
    <property type="evidence" value="ECO:0007669"/>
    <property type="project" value="UniProtKB-EC"/>
</dbReference>
<keyword evidence="5" id="KW-0413">Isomerase</keyword>
<dbReference type="InterPro" id="IPR014017">
    <property type="entry name" value="DNA_helicase_UvrD-like_C"/>
</dbReference>
<evidence type="ECO:0000313" key="12">
    <source>
        <dbReference type="Proteomes" id="UP000191806"/>
    </source>
</evidence>
<dbReference type="GO" id="GO:0003677">
    <property type="term" value="F:DNA binding"/>
    <property type="evidence" value="ECO:0007669"/>
    <property type="project" value="InterPro"/>
</dbReference>
<dbReference type="PANTHER" id="PTHR11070">
    <property type="entry name" value="UVRD / RECB / PCRA DNA HELICASE FAMILY MEMBER"/>
    <property type="match status" value="1"/>
</dbReference>
<gene>
    <name evidence="11" type="ORF">LLJM1_04375</name>
</gene>